<dbReference type="SUPFAM" id="SSF54695">
    <property type="entry name" value="POZ domain"/>
    <property type="match status" value="2"/>
</dbReference>
<dbReference type="InterPro" id="IPR003131">
    <property type="entry name" value="T1-type_BTB"/>
</dbReference>
<gene>
    <name evidence="2" type="ORF">OGAPHI_006991</name>
</gene>
<dbReference type="Gene3D" id="3.30.710.10">
    <property type="entry name" value="Potassium Channel Kv1.1, Chain A"/>
    <property type="match status" value="2"/>
</dbReference>
<dbReference type="Proteomes" id="UP000769157">
    <property type="component" value="Unassembled WGS sequence"/>
</dbReference>
<name>A0A9P8NVD6_9ASCO</name>
<feature type="domain" description="Potassium channel tetramerisation-type BTB" evidence="1">
    <location>
        <begin position="24"/>
        <end position="105"/>
    </location>
</feature>
<dbReference type="Pfam" id="PF02214">
    <property type="entry name" value="BTB_2"/>
    <property type="match status" value="1"/>
</dbReference>
<comment type="caution">
    <text evidence="2">The sequence shown here is derived from an EMBL/GenBank/DDBJ whole genome shotgun (WGS) entry which is preliminary data.</text>
</comment>
<dbReference type="RefSeq" id="XP_046058108.1">
    <property type="nucleotide sequence ID" value="XM_046208339.1"/>
</dbReference>
<dbReference type="InterPro" id="IPR011333">
    <property type="entry name" value="SKP1/BTB/POZ_sf"/>
</dbReference>
<protein>
    <recommendedName>
        <fullName evidence="1">Potassium channel tetramerisation-type BTB domain-containing protein</fullName>
    </recommendedName>
</protein>
<sequence>MSLKTKYRVDQSAAAVLPYDTIYNIEIGGKLFRLSGASLSSDSPSYFTSFFSHPENETKTLTVDRSSEVFAKIATHLQGYAIRPTDEYDLMRLYADASYFNLPKLSKQLAEDFYYVNVGGRSFNFPQSLVKGEGNTPNYFHFAFGTCLRNPYSISELKDLLRPPAMLPIVVDRSASLFADLLDALWTENYKVRDETHREQLLAECRYFRFFALEQKLIAHQIELNPFTNEEEILIMLPDVKKIGLSYDSNDKAIYRRPFVDSKDRTLVLQIDSEELSLLIHTKLSFLSALATGNTLKRLKAFFGPLTKPLCDSEVKEDGTVVEKMRLYVKMENCTFTLNGLETKKNWYEDFFLKDDKQPMVEGDVINVKLLKSQWTIQLQNSKRLWFTGLLADGVLDSASYNRRRGFI</sequence>
<evidence type="ECO:0000259" key="1">
    <source>
        <dbReference type="Pfam" id="PF02214"/>
    </source>
</evidence>
<keyword evidence="3" id="KW-1185">Reference proteome</keyword>
<evidence type="ECO:0000313" key="3">
    <source>
        <dbReference type="Proteomes" id="UP000769157"/>
    </source>
</evidence>
<evidence type="ECO:0000313" key="2">
    <source>
        <dbReference type="EMBL" id="KAH3660405.1"/>
    </source>
</evidence>
<reference evidence="2" key="1">
    <citation type="journal article" date="2021" name="Open Biol.">
        <title>Shared evolutionary footprints suggest mitochondrial oxidative damage underlies multiple complex I losses in fungi.</title>
        <authorList>
            <person name="Schikora-Tamarit M.A."/>
            <person name="Marcet-Houben M."/>
            <person name="Nosek J."/>
            <person name="Gabaldon T."/>
        </authorList>
    </citation>
    <scope>NUCLEOTIDE SEQUENCE</scope>
    <source>
        <strain evidence="2">CBS6075</strain>
    </source>
</reference>
<dbReference type="PANTHER" id="PTHR31758">
    <property type="entry name" value="BTB/POZ DOMAIN-CONTAINING PROTEIN YLR108C"/>
    <property type="match status" value="1"/>
</dbReference>
<dbReference type="OrthoDB" id="2414723at2759"/>
<dbReference type="PANTHER" id="PTHR31758:SF2">
    <property type="entry name" value="BTB_POZ DOMAIN-CONTAINING PROTEIN YLR108C"/>
    <property type="match status" value="1"/>
</dbReference>
<organism evidence="2 3">
    <name type="scientific">Ogataea philodendri</name>
    <dbReference type="NCBI Taxonomy" id="1378263"/>
    <lineage>
        <taxon>Eukaryota</taxon>
        <taxon>Fungi</taxon>
        <taxon>Dikarya</taxon>
        <taxon>Ascomycota</taxon>
        <taxon>Saccharomycotina</taxon>
        <taxon>Pichiomycetes</taxon>
        <taxon>Pichiales</taxon>
        <taxon>Pichiaceae</taxon>
        <taxon>Ogataea</taxon>
    </lineage>
</organism>
<accession>A0A9P8NVD6</accession>
<dbReference type="EMBL" id="JAEUBE010000504">
    <property type="protein sequence ID" value="KAH3660405.1"/>
    <property type="molecule type" value="Genomic_DNA"/>
</dbReference>
<dbReference type="GO" id="GO:0051260">
    <property type="term" value="P:protein homooligomerization"/>
    <property type="evidence" value="ECO:0007669"/>
    <property type="project" value="InterPro"/>
</dbReference>
<dbReference type="GeneID" id="70238955"/>
<proteinExistence type="predicted"/>
<dbReference type="AlphaFoldDB" id="A0A9P8NVD6"/>
<reference evidence="2" key="2">
    <citation type="submission" date="2021-01" db="EMBL/GenBank/DDBJ databases">
        <authorList>
            <person name="Schikora-Tamarit M.A."/>
        </authorList>
    </citation>
    <scope>NUCLEOTIDE SEQUENCE</scope>
    <source>
        <strain evidence="2">CBS6075</strain>
    </source>
</reference>